<dbReference type="Gene3D" id="3.20.20.140">
    <property type="entry name" value="Metal-dependent hydrolases"/>
    <property type="match status" value="1"/>
</dbReference>
<accession>A0ABV2CTP6</accession>
<evidence type="ECO:0000313" key="3">
    <source>
        <dbReference type="Proteomes" id="UP001548590"/>
    </source>
</evidence>
<dbReference type="Pfam" id="PF04909">
    <property type="entry name" value="Amidohydro_2"/>
    <property type="match status" value="1"/>
</dbReference>
<sequence>MALAARLPERVIPGAPKFFADSSAYESDILRKLGQYLTPERKRAFVGELLIVHGDKSHGSSTAAGERTMDTTAPAFTDLLRNANALQMPFMLHWEVYDWSRDWPRMSALYAQWPQLVFIWPHAGFGSAAQVREVIEKHSNVMVTLSKTEQGQDALSAEKSEQIGPPLIDACGRIDAEWNRLLLDHPERFLFATDAHKDFRWNRYERIVHRWRNILKQLPGPIARQIAHGNAMRVYHLKPDANEAPEAAASGAEGER</sequence>
<keyword evidence="3" id="KW-1185">Reference proteome</keyword>
<proteinExistence type="predicted"/>
<dbReference type="SUPFAM" id="SSF51556">
    <property type="entry name" value="Metallo-dependent hydrolases"/>
    <property type="match status" value="1"/>
</dbReference>
<evidence type="ECO:0000259" key="1">
    <source>
        <dbReference type="Pfam" id="PF04909"/>
    </source>
</evidence>
<dbReference type="Proteomes" id="UP001548590">
    <property type="component" value="Unassembled WGS sequence"/>
</dbReference>
<protein>
    <submittedName>
        <fullName evidence="2">Amidohydrolase family protein</fullName>
    </submittedName>
</protein>
<organism evidence="2 3">
    <name type="scientific">Uliginosibacterium paludis</name>
    <dbReference type="NCBI Taxonomy" id="1615952"/>
    <lineage>
        <taxon>Bacteria</taxon>
        <taxon>Pseudomonadati</taxon>
        <taxon>Pseudomonadota</taxon>
        <taxon>Betaproteobacteria</taxon>
        <taxon>Rhodocyclales</taxon>
        <taxon>Zoogloeaceae</taxon>
        <taxon>Uliginosibacterium</taxon>
    </lineage>
</organism>
<dbReference type="InterPro" id="IPR032466">
    <property type="entry name" value="Metal_Hydrolase"/>
</dbReference>
<feature type="domain" description="Amidohydrolase-related" evidence="1">
    <location>
        <begin position="78"/>
        <end position="237"/>
    </location>
</feature>
<name>A0ABV2CTP6_9RHOO</name>
<evidence type="ECO:0000313" key="2">
    <source>
        <dbReference type="EMBL" id="MET1491304.1"/>
    </source>
</evidence>
<comment type="caution">
    <text evidence="2">The sequence shown here is derived from an EMBL/GenBank/DDBJ whole genome shotgun (WGS) entry which is preliminary data.</text>
</comment>
<gene>
    <name evidence="2" type="ORF">ABVT11_15800</name>
</gene>
<dbReference type="InterPro" id="IPR006680">
    <property type="entry name" value="Amidohydro-rel"/>
</dbReference>
<reference evidence="2 3" key="1">
    <citation type="submission" date="2024-07" db="EMBL/GenBank/DDBJ databases">
        <title>Uliginosibacterium paludis KCTC:42655.</title>
        <authorList>
            <person name="Kim M.K."/>
        </authorList>
    </citation>
    <scope>NUCLEOTIDE SEQUENCE [LARGE SCALE GENOMIC DNA]</scope>
    <source>
        <strain evidence="2 3">KCTC 42655</strain>
    </source>
</reference>
<dbReference type="EMBL" id="JBEWLZ010000010">
    <property type="protein sequence ID" value="MET1491304.1"/>
    <property type="molecule type" value="Genomic_DNA"/>
</dbReference>